<evidence type="ECO:0000313" key="1">
    <source>
        <dbReference type="EMBL" id="KAK9884709.1"/>
    </source>
</evidence>
<organism evidence="1 2">
    <name type="scientific">Henosepilachna vigintioctopunctata</name>
    <dbReference type="NCBI Taxonomy" id="420089"/>
    <lineage>
        <taxon>Eukaryota</taxon>
        <taxon>Metazoa</taxon>
        <taxon>Ecdysozoa</taxon>
        <taxon>Arthropoda</taxon>
        <taxon>Hexapoda</taxon>
        <taxon>Insecta</taxon>
        <taxon>Pterygota</taxon>
        <taxon>Neoptera</taxon>
        <taxon>Endopterygota</taxon>
        <taxon>Coleoptera</taxon>
        <taxon>Polyphaga</taxon>
        <taxon>Cucujiformia</taxon>
        <taxon>Coccinelloidea</taxon>
        <taxon>Coccinellidae</taxon>
        <taxon>Epilachninae</taxon>
        <taxon>Epilachnini</taxon>
        <taxon>Henosepilachna</taxon>
    </lineage>
</organism>
<evidence type="ECO:0008006" key="3">
    <source>
        <dbReference type="Google" id="ProtNLM"/>
    </source>
</evidence>
<dbReference type="Proteomes" id="UP001431783">
    <property type="component" value="Unassembled WGS sequence"/>
</dbReference>
<proteinExistence type="predicted"/>
<accession>A0AAW1UV13</accession>
<evidence type="ECO:0000313" key="2">
    <source>
        <dbReference type="Proteomes" id="UP001431783"/>
    </source>
</evidence>
<name>A0AAW1UV13_9CUCU</name>
<comment type="caution">
    <text evidence="1">The sequence shown here is derived from an EMBL/GenBank/DDBJ whole genome shotgun (WGS) entry which is preliminary data.</text>
</comment>
<gene>
    <name evidence="1" type="ORF">WA026_007554</name>
</gene>
<sequence length="179" mass="20173">MKSLNALTSRTFNQQKFNQQNIEFFKCWRISSMATSRPTTLIRVITHSKTSIDALLLKGVCLYGRRHEVEPSKVPTPIQKYCSTCSKSGHDRTECRDKPTCASCGESHKNTLCPKLKNPTCPNCKGDHPAWDLKCPKRRIPPAEPQQAAPVKVLNETLDEDDGIAENFARVNGMIRFII</sequence>
<keyword evidence="2" id="KW-1185">Reference proteome</keyword>
<dbReference type="EMBL" id="JARQZJ010000093">
    <property type="protein sequence ID" value="KAK9884709.1"/>
    <property type="molecule type" value="Genomic_DNA"/>
</dbReference>
<reference evidence="1 2" key="1">
    <citation type="submission" date="2023-03" db="EMBL/GenBank/DDBJ databases">
        <title>Genome insight into feeding habits of ladybird beetles.</title>
        <authorList>
            <person name="Li H.-S."/>
            <person name="Huang Y.-H."/>
            <person name="Pang H."/>
        </authorList>
    </citation>
    <scope>NUCLEOTIDE SEQUENCE [LARGE SCALE GENOMIC DNA]</scope>
    <source>
        <strain evidence="1">SYSU_2023b</strain>
        <tissue evidence="1">Whole body</tissue>
    </source>
</reference>
<dbReference type="AlphaFoldDB" id="A0AAW1UV13"/>
<protein>
    <recommendedName>
        <fullName evidence="3">Gag-like protein</fullName>
    </recommendedName>
</protein>